<evidence type="ECO:0000313" key="2">
    <source>
        <dbReference type="EMBL" id="VDK46834.1"/>
    </source>
</evidence>
<name>A0A3P6RQ26_CYLGO</name>
<evidence type="ECO:0000256" key="1">
    <source>
        <dbReference type="SAM" id="Phobius"/>
    </source>
</evidence>
<accession>A0A3P6RQ26</accession>
<keyword evidence="1" id="KW-1133">Transmembrane helix</keyword>
<dbReference type="Proteomes" id="UP000271889">
    <property type="component" value="Unassembled WGS sequence"/>
</dbReference>
<keyword evidence="3" id="KW-1185">Reference proteome</keyword>
<keyword evidence="1" id="KW-0812">Transmembrane</keyword>
<dbReference type="EMBL" id="UYRV01001380">
    <property type="protein sequence ID" value="VDK46834.1"/>
    <property type="molecule type" value="Genomic_DNA"/>
</dbReference>
<gene>
    <name evidence="2" type="ORF">CGOC_LOCUS875</name>
</gene>
<dbReference type="OrthoDB" id="10256829at2759"/>
<keyword evidence="1" id="KW-0472">Membrane</keyword>
<proteinExistence type="predicted"/>
<organism evidence="2 3">
    <name type="scientific">Cylicostephanus goldi</name>
    <name type="common">Nematode worm</name>
    <dbReference type="NCBI Taxonomy" id="71465"/>
    <lineage>
        <taxon>Eukaryota</taxon>
        <taxon>Metazoa</taxon>
        <taxon>Ecdysozoa</taxon>
        <taxon>Nematoda</taxon>
        <taxon>Chromadorea</taxon>
        <taxon>Rhabditida</taxon>
        <taxon>Rhabditina</taxon>
        <taxon>Rhabditomorpha</taxon>
        <taxon>Strongyloidea</taxon>
        <taxon>Strongylidae</taxon>
        <taxon>Cylicostephanus</taxon>
    </lineage>
</organism>
<evidence type="ECO:0000313" key="3">
    <source>
        <dbReference type="Proteomes" id="UP000271889"/>
    </source>
</evidence>
<protein>
    <submittedName>
        <fullName evidence="2">Uncharacterized protein</fullName>
    </submittedName>
</protein>
<reference evidence="2 3" key="1">
    <citation type="submission" date="2018-11" db="EMBL/GenBank/DDBJ databases">
        <authorList>
            <consortium name="Pathogen Informatics"/>
        </authorList>
    </citation>
    <scope>NUCLEOTIDE SEQUENCE [LARGE SCALE GENOMIC DNA]</scope>
</reference>
<sequence>MSVADLSWWKYLNWNVTKCTKYDDLNTVSWTTDCNSQSAAVFGSTCWLVIGILGAILLLCLLVFGYAVYAYRQESKTLSYKLKEMEKTLRAQNEFFTAKLHAQMEEQIKLGEKHAEELRKHNEAIQMAQIEIQRQHQLSAVPPVQAAQPQPIIIPYLPSNAGQLKNK</sequence>
<dbReference type="AlphaFoldDB" id="A0A3P6RQ26"/>
<feature type="transmembrane region" description="Helical" evidence="1">
    <location>
        <begin position="47"/>
        <end position="71"/>
    </location>
</feature>